<reference evidence="1 2" key="1">
    <citation type="journal article" date="2023" name="Plants (Basel)">
        <title>Bridging the Gap: Combining Genomics and Transcriptomics Approaches to Understand Stylosanthes scabra, an Orphan Legume from the Brazilian Caatinga.</title>
        <authorList>
            <person name="Ferreira-Neto J.R.C."/>
            <person name="da Silva M.D."/>
            <person name="Binneck E."/>
            <person name="de Melo N.F."/>
            <person name="da Silva R.H."/>
            <person name="de Melo A.L.T.M."/>
            <person name="Pandolfi V."/>
            <person name="Bustamante F.O."/>
            <person name="Brasileiro-Vidal A.C."/>
            <person name="Benko-Iseppon A.M."/>
        </authorList>
    </citation>
    <scope>NUCLEOTIDE SEQUENCE [LARGE SCALE GENOMIC DNA]</scope>
    <source>
        <tissue evidence="1">Leaves</tissue>
    </source>
</reference>
<sequence length="94" mass="11076">MISFGSEYAWKHNSFLPQAHKERTALIPNVTPQYRQTMPRTRFADARLLRPTLLTFHTSISRNLTTTHNYAAENSYYHEMHRCFAYLPECEPTV</sequence>
<accession>A0ABU6SHK4</accession>
<comment type="caution">
    <text evidence="1">The sequence shown here is derived from an EMBL/GenBank/DDBJ whole genome shotgun (WGS) entry which is preliminary data.</text>
</comment>
<evidence type="ECO:0000313" key="1">
    <source>
        <dbReference type="EMBL" id="MED6135877.1"/>
    </source>
</evidence>
<keyword evidence="2" id="KW-1185">Reference proteome</keyword>
<name>A0ABU6SHK4_9FABA</name>
<organism evidence="1 2">
    <name type="scientific">Stylosanthes scabra</name>
    <dbReference type="NCBI Taxonomy" id="79078"/>
    <lineage>
        <taxon>Eukaryota</taxon>
        <taxon>Viridiplantae</taxon>
        <taxon>Streptophyta</taxon>
        <taxon>Embryophyta</taxon>
        <taxon>Tracheophyta</taxon>
        <taxon>Spermatophyta</taxon>
        <taxon>Magnoliopsida</taxon>
        <taxon>eudicotyledons</taxon>
        <taxon>Gunneridae</taxon>
        <taxon>Pentapetalae</taxon>
        <taxon>rosids</taxon>
        <taxon>fabids</taxon>
        <taxon>Fabales</taxon>
        <taxon>Fabaceae</taxon>
        <taxon>Papilionoideae</taxon>
        <taxon>50 kb inversion clade</taxon>
        <taxon>dalbergioids sensu lato</taxon>
        <taxon>Dalbergieae</taxon>
        <taxon>Pterocarpus clade</taxon>
        <taxon>Stylosanthes</taxon>
    </lineage>
</organism>
<protein>
    <submittedName>
        <fullName evidence="1">Uncharacterized protein</fullName>
    </submittedName>
</protein>
<proteinExistence type="predicted"/>
<dbReference type="EMBL" id="JASCZI010060768">
    <property type="protein sequence ID" value="MED6135877.1"/>
    <property type="molecule type" value="Genomic_DNA"/>
</dbReference>
<evidence type="ECO:0000313" key="2">
    <source>
        <dbReference type="Proteomes" id="UP001341840"/>
    </source>
</evidence>
<dbReference type="Proteomes" id="UP001341840">
    <property type="component" value="Unassembled WGS sequence"/>
</dbReference>
<gene>
    <name evidence="1" type="ORF">PIB30_050808</name>
</gene>